<feature type="transmembrane region" description="Helical" evidence="8">
    <location>
        <begin position="29"/>
        <end position="47"/>
    </location>
</feature>
<keyword evidence="3 8" id="KW-0812">Transmembrane</keyword>
<evidence type="ECO:0000256" key="6">
    <source>
        <dbReference type="ARBA" id="ARBA00023170"/>
    </source>
</evidence>
<keyword evidence="4 8" id="KW-1133">Transmembrane helix</keyword>
<comment type="caution">
    <text evidence="8">Lacks conserved residue(s) required for the propagation of feature annotation.</text>
</comment>
<evidence type="ECO:0000256" key="8">
    <source>
        <dbReference type="RuleBase" id="RU363108"/>
    </source>
</evidence>
<evidence type="ECO:0000313" key="9">
    <source>
        <dbReference type="EMBL" id="CAH1979830.1"/>
    </source>
</evidence>
<dbReference type="AlphaFoldDB" id="A0A9P0KPV5"/>
<dbReference type="GO" id="GO:0030425">
    <property type="term" value="C:dendrite"/>
    <property type="evidence" value="ECO:0007669"/>
    <property type="project" value="TreeGrafter"/>
</dbReference>
<dbReference type="InterPro" id="IPR013604">
    <property type="entry name" value="7TM_chemorcpt"/>
</dbReference>
<dbReference type="GO" id="GO:0007635">
    <property type="term" value="P:chemosensory behavior"/>
    <property type="evidence" value="ECO:0007669"/>
    <property type="project" value="TreeGrafter"/>
</dbReference>
<sequence>MCIALLLKLCKVLVIVPGENYKHSLAYTLYTYTWIVLSLASVLFYIFGQLTNPNFKTMIFTVRILDGVTMALITSSTLCIASKCRLATNLLQHLQLTSIKENNRKIMVGFVLVHIVFIATNLVGDASLSMSIGLLPGARIVKYYILRDMQWYVQTIAVYLVIIVAHKFKIMFEELNVCLQSYSTESDTSERDEKVQLILKLRKRYNHLADLVQEFNDVFGLTIFFAVLFTMAMAVFSIHRAIVFSLFVSDDPGRLWIILASILWTIVVTLQALLLAASCSSMEKEARRTEKICYSLVNEAPAMLKEISKEVVSELCILAQLVGCRKPSVSAAGFFKVNYEMMGFIAATVTSDTIITLQCLIESIKM</sequence>
<keyword evidence="2 8" id="KW-1003">Cell membrane</keyword>
<evidence type="ECO:0000256" key="4">
    <source>
        <dbReference type="ARBA" id="ARBA00022989"/>
    </source>
</evidence>
<name>A0A9P0KPV5_ACAOB</name>
<organism evidence="9 10">
    <name type="scientific">Acanthoscelides obtectus</name>
    <name type="common">Bean weevil</name>
    <name type="synonym">Bruchus obtectus</name>
    <dbReference type="NCBI Taxonomy" id="200917"/>
    <lineage>
        <taxon>Eukaryota</taxon>
        <taxon>Metazoa</taxon>
        <taxon>Ecdysozoa</taxon>
        <taxon>Arthropoda</taxon>
        <taxon>Hexapoda</taxon>
        <taxon>Insecta</taxon>
        <taxon>Pterygota</taxon>
        <taxon>Neoptera</taxon>
        <taxon>Endopterygota</taxon>
        <taxon>Coleoptera</taxon>
        <taxon>Polyphaga</taxon>
        <taxon>Cucujiformia</taxon>
        <taxon>Chrysomeloidea</taxon>
        <taxon>Chrysomelidae</taxon>
        <taxon>Bruchinae</taxon>
        <taxon>Bruchini</taxon>
        <taxon>Acanthoscelides</taxon>
    </lineage>
</organism>
<dbReference type="OrthoDB" id="6769782at2759"/>
<keyword evidence="7 8" id="KW-0807">Transducer</keyword>
<protein>
    <recommendedName>
        <fullName evidence="8">Gustatory receptor</fullName>
    </recommendedName>
</protein>
<keyword evidence="6 8" id="KW-0675">Receptor</keyword>
<keyword evidence="5 8" id="KW-0472">Membrane</keyword>
<keyword evidence="10" id="KW-1185">Reference proteome</keyword>
<dbReference type="GO" id="GO:0007165">
    <property type="term" value="P:signal transduction"/>
    <property type="evidence" value="ECO:0007669"/>
    <property type="project" value="UniProtKB-KW"/>
</dbReference>
<feature type="transmembrane region" description="Helical" evidence="8">
    <location>
        <begin position="218"/>
        <end position="243"/>
    </location>
</feature>
<dbReference type="GO" id="GO:0030424">
    <property type="term" value="C:axon"/>
    <property type="evidence" value="ECO:0007669"/>
    <property type="project" value="TreeGrafter"/>
</dbReference>
<evidence type="ECO:0000256" key="5">
    <source>
        <dbReference type="ARBA" id="ARBA00023136"/>
    </source>
</evidence>
<feature type="transmembrane region" description="Helical" evidence="8">
    <location>
        <begin position="255"/>
        <end position="277"/>
    </location>
</feature>
<dbReference type="PANTHER" id="PTHR21143:SF104">
    <property type="entry name" value="GUSTATORY RECEPTOR 8A-RELATED"/>
    <property type="match status" value="1"/>
</dbReference>
<gene>
    <name evidence="9" type="ORF">ACAOBT_LOCUS13645</name>
</gene>
<feature type="transmembrane region" description="Helical" evidence="8">
    <location>
        <begin position="149"/>
        <end position="166"/>
    </location>
</feature>
<dbReference type="GO" id="GO:0043025">
    <property type="term" value="C:neuronal cell body"/>
    <property type="evidence" value="ECO:0007669"/>
    <property type="project" value="TreeGrafter"/>
</dbReference>
<proteinExistence type="inferred from homology"/>
<evidence type="ECO:0000313" key="10">
    <source>
        <dbReference type="Proteomes" id="UP001152888"/>
    </source>
</evidence>
<comment type="caution">
    <text evidence="9">The sequence shown here is derived from an EMBL/GenBank/DDBJ whole genome shotgun (WGS) entry which is preliminary data.</text>
</comment>
<dbReference type="PANTHER" id="PTHR21143">
    <property type="entry name" value="INVERTEBRATE GUSTATORY RECEPTOR"/>
    <property type="match status" value="1"/>
</dbReference>
<comment type="similarity">
    <text evidence="8">Belongs to the insect chemoreceptor superfamily. Gustatory receptor (GR) family.</text>
</comment>
<dbReference type="GO" id="GO:0005886">
    <property type="term" value="C:plasma membrane"/>
    <property type="evidence" value="ECO:0007669"/>
    <property type="project" value="UniProtKB-SubCell"/>
</dbReference>
<evidence type="ECO:0000256" key="1">
    <source>
        <dbReference type="ARBA" id="ARBA00004651"/>
    </source>
</evidence>
<comment type="function">
    <text evidence="8">Gustatory receptor which mediates acceptance or avoidance behavior, depending on its substrates.</text>
</comment>
<dbReference type="GO" id="GO:0008049">
    <property type="term" value="P:male courtship behavior"/>
    <property type="evidence" value="ECO:0007669"/>
    <property type="project" value="TreeGrafter"/>
</dbReference>
<reference evidence="9" key="1">
    <citation type="submission" date="2022-03" db="EMBL/GenBank/DDBJ databases">
        <authorList>
            <person name="Sayadi A."/>
        </authorList>
    </citation>
    <scope>NUCLEOTIDE SEQUENCE</scope>
</reference>
<dbReference type="Pfam" id="PF08395">
    <property type="entry name" value="7tm_7"/>
    <property type="match status" value="1"/>
</dbReference>
<feature type="transmembrane region" description="Helical" evidence="8">
    <location>
        <begin position="106"/>
        <end position="129"/>
    </location>
</feature>
<dbReference type="Proteomes" id="UP001152888">
    <property type="component" value="Unassembled WGS sequence"/>
</dbReference>
<comment type="subcellular location">
    <subcellularLocation>
        <location evidence="1 8">Cell membrane</location>
        <topology evidence="1 8">Multi-pass membrane protein</topology>
    </subcellularLocation>
</comment>
<evidence type="ECO:0000256" key="2">
    <source>
        <dbReference type="ARBA" id="ARBA00022475"/>
    </source>
</evidence>
<evidence type="ECO:0000256" key="3">
    <source>
        <dbReference type="ARBA" id="ARBA00022692"/>
    </source>
</evidence>
<evidence type="ECO:0000256" key="7">
    <source>
        <dbReference type="ARBA" id="ARBA00023224"/>
    </source>
</evidence>
<dbReference type="EMBL" id="CAKOFQ010006884">
    <property type="protein sequence ID" value="CAH1979830.1"/>
    <property type="molecule type" value="Genomic_DNA"/>
</dbReference>
<dbReference type="GO" id="GO:0050909">
    <property type="term" value="P:sensory perception of taste"/>
    <property type="evidence" value="ECO:0007669"/>
    <property type="project" value="InterPro"/>
</dbReference>
<accession>A0A9P0KPV5</accession>